<keyword evidence="3" id="KW-0677">Repeat</keyword>
<feature type="region of interest" description="Disordered" evidence="9">
    <location>
        <begin position="150"/>
        <end position="178"/>
    </location>
</feature>
<dbReference type="FunFam" id="3.30.160.60:FF:000202">
    <property type="entry name" value="Zinc finger protein 574"/>
    <property type="match status" value="1"/>
</dbReference>
<keyword evidence="12" id="KW-1185">Reference proteome</keyword>
<evidence type="ECO:0000313" key="12">
    <source>
        <dbReference type="Proteomes" id="UP000502823"/>
    </source>
</evidence>
<reference evidence="12" key="1">
    <citation type="submission" date="2020-01" db="EMBL/GenBank/DDBJ databases">
        <title>Draft genome sequence of the Termite Coptotermes fromosanus.</title>
        <authorList>
            <person name="Itakura S."/>
            <person name="Yosikawa Y."/>
            <person name="Umezawa K."/>
        </authorList>
    </citation>
    <scope>NUCLEOTIDE SEQUENCE [LARGE SCALE GENOMIC DNA]</scope>
</reference>
<evidence type="ECO:0000256" key="3">
    <source>
        <dbReference type="ARBA" id="ARBA00022737"/>
    </source>
</evidence>
<gene>
    <name evidence="11" type="ORF">Cfor_10423</name>
</gene>
<keyword evidence="5" id="KW-0862">Zinc</keyword>
<keyword evidence="2" id="KW-0479">Metal-binding</keyword>
<feature type="compositionally biased region" description="Polar residues" evidence="9">
    <location>
        <begin position="156"/>
        <end position="167"/>
    </location>
</feature>
<feature type="domain" description="C2H2-type" evidence="10">
    <location>
        <begin position="564"/>
        <end position="592"/>
    </location>
</feature>
<dbReference type="InterPro" id="IPR013087">
    <property type="entry name" value="Znf_C2H2_type"/>
</dbReference>
<comment type="caution">
    <text evidence="11">The sequence shown here is derived from an EMBL/GenBank/DDBJ whole genome shotgun (WGS) entry which is preliminary data.</text>
</comment>
<feature type="domain" description="C2H2-type" evidence="10">
    <location>
        <begin position="593"/>
        <end position="620"/>
    </location>
</feature>
<feature type="domain" description="C2H2-type" evidence="10">
    <location>
        <begin position="682"/>
        <end position="705"/>
    </location>
</feature>
<dbReference type="GO" id="GO:0032502">
    <property type="term" value="P:developmental process"/>
    <property type="evidence" value="ECO:0007669"/>
    <property type="project" value="UniProtKB-ARBA"/>
</dbReference>
<dbReference type="InParanoid" id="A0A6L2Q3G4"/>
<accession>A0A6L2Q3G4</accession>
<dbReference type="PROSITE" id="PS50157">
    <property type="entry name" value="ZINC_FINGER_C2H2_2"/>
    <property type="match status" value="6"/>
</dbReference>
<sequence length="705" mass="81188">MPVEEWFADHTMQFDFEMPLLEEKFYRVKRTFHVSWEFLCTHVKGEGKFATQLRSVWWPVVTETRKNKCIMSVYVFEWTRTVISQQYLDSMSLDSPADRNNVIKELALTAKVKVEWNNNGQVFLEGAWEHIMNIHIMLVKYIKLPGQVKNEGGTREASSQPCSQSLLPTPVLSSPAPKTNAKTVLRYIRQKYLNASRRKNELHLQRSLLSQNQTTMPEVEQTAPTGDSTGETKQENEVYVNITVSGNLGNVTGLLVPVCGAGQQNVLQLPCQVSASQSDQLLQSDDLLIQPKGIIINKCVLENDNNPEQTVCHYDLSDNSVIATCQQSESVNVGQEFLDENIYDMKNLMVDAVHDSTNVGRPVWHGDDRNSFQNHVTNGNESTKSSENLYSLTCEPAHCNNGLNETSVQETGMRNGKRSLGKKKDYEKLAPFKFFCTLCSFKSKRESHYQRHLELHSKVSELFSCKKCDFTTIRLGHLRRHEMSHSDTKFTCDMCHYHTDHHKFLLRHQRIKHANVQGRENMARKEILRCVECSYTTTRPFFYKRHLQAHASTNCSTLRDEHRFHCQQCSYKTSRKEHYIRHVNNVHNNKRPYLCDHCGKAFKRPDALKQHRVTHIELDSSLGALRCPVCGKSCRAQAQLTQHLAVHSNVRSFLCEICGSAFKTRAVQRKHVLTIHKNPKAFSCSQCSRKFNTKYALRRHMKQHR</sequence>
<comment type="subcellular location">
    <subcellularLocation>
        <location evidence="1">Nucleus</location>
    </subcellularLocation>
</comment>
<evidence type="ECO:0000256" key="2">
    <source>
        <dbReference type="ARBA" id="ARBA00022723"/>
    </source>
</evidence>
<dbReference type="GO" id="GO:0000978">
    <property type="term" value="F:RNA polymerase II cis-regulatory region sequence-specific DNA binding"/>
    <property type="evidence" value="ECO:0007669"/>
    <property type="project" value="TreeGrafter"/>
</dbReference>
<dbReference type="Pfam" id="PF00096">
    <property type="entry name" value="zf-C2H2"/>
    <property type="match status" value="2"/>
</dbReference>
<name>A0A6L2Q3G4_COPFO</name>
<evidence type="ECO:0000256" key="7">
    <source>
        <dbReference type="ARBA" id="ARBA00023242"/>
    </source>
</evidence>
<dbReference type="Proteomes" id="UP000502823">
    <property type="component" value="Unassembled WGS sequence"/>
</dbReference>
<feature type="domain" description="C2H2-type" evidence="10">
    <location>
        <begin position="653"/>
        <end position="681"/>
    </location>
</feature>
<feature type="domain" description="C2H2-type" evidence="10">
    <location>
        <begin position="463"/>
        <end position="490"/>
    </location>
</feature>
<dbReference type="GO" id="GO:0001228">
    <property type="term" value="F:DNA-binding transcription activator activity, RNA polymerase II-specific"/>
    <property type="evidence" value="ECO:0007669"/>
    <property type="project" value="TreeGrafter"/>
</dbReference>
<evidence type="ECO:0000256" key="8">
    <source>
        <dbReference type="PROSITE-ProRule" id="PRU00042"/>
    </source>
</evidence>
<organism evidence="11 12">
    <name type="scientific">Coptotermes formosanus</name>
    <name type="common">Formosan subterranean termite</name>
    <dbReference type="NCBI Taxonomy" id="36987"/>
    <lineage>
        <taxon>Eukaryota</taxon>
        <taxon>Metazoa</taxon>
        <taxon>Ecdysozoa</taxon>
        <taxon>Arthropoda</taxon>
        <taxon>Hexapoda</taxon>
        <taxon>Insecta</taxon>
        <taxon>Pterygota</taxon>
        <taxon>Neoptera</taxon>
        <taxon>Polyneoptera</taxon>
        <taxon>Dictyoptera</taxon>
        <taxon>Blattodea</taxon>
        <taxon>Blattoidea</taxon>
        <taxon>Termitoidae</taxon>
        <taxon>Rhinotermitidae</taxon>
        <taxon>Coptotermes</taxon>
    </lineage>
</organism>
<feature type="region of interest" description="Disordered" evidence="9">
    <location>
        <begin position="209"/>
        <end position="233"/>
    </location>
</feature>
<keyword evidence="6" id="KW-0238">DNA-binding</keyword>
<dbReference type="EMBL" id="BLKM01000891">
    <property type="protein sequence ID" value="GFG39266.1"/>
    <property type="molecule type" value="Genomic_DNA"/>
</dbReference>
<feature type="domain" description="C2H2-type" evidence="10">
    <location>
        <begin position="625"/>
        <end position="652"/>
    </location>
</feature>
<proteinExistence type="predicted"/>
<dbReference type="OrthoDB" id="3561125at2759"/>
<dbReference type="InterPro" id="IPR036236">
    <property type="entry name" value="Znf_C2H2_sf"/>
</dbReference>
<dbReference type="GO" id="GO:0005634">
    <property type="term" value="C:nucleus"/>
    <property type="evidence" value="ECO:0007669"/>
    <property type="project" value="UniProtKB-SubCell"/>
</dbReference>
<evidence type="ECO:0000256" key="9">
    <source>
        <dbReference type="SAM" id="MobiDB-lite"/>
    </source>
</evidence>
<evidence type="ECO:0000256" key="5">
    <source>
        <dbReference type="ARBA" id="ARBA00022833"/>
    </source>
</evidence>
<dbReference type="PANTHER" id="PTHR24376:SF243">
    <property type="entry name" value="C2H2-TYPE DOMAIN-CONTAINING PROTEIN"/>
    <property type="match status" value="1"/>
</dbReference>
<dbReference type="GO" id="GO:0008270">
    <property type="term" value="F:zinc ion binding"/>
    <property type="evidence" value="ECO:0007669"/>
    <property type="project" value="UniProtKB-KW"/>
</dbReference>
<dbReference type="Gene3D" id="3.30.160.60">
    <property type="entry name" value="Classic Zinc Finger"/>
    <property type="match status" value="5"/>
</dbReference>
<dbReference type="PANTHER" id="PTHR24376">
    <property type="entry name" value="ZINC FINGER PROTEIN"/>
    <property type="match status" value="1"/>
</dbReference>
<evidence type="ECO:0000256" key="1">
    <source>
        <dbReference type="ARBA" id="ARBA00004123"/>
    </source>
</evidence>
<dbReference type="SUPFAM" id="SSF57667">
    <property type="entry name" value="beta-beta-alpha zinc fingers"/>
    <property type="match status" value="3"/>
</dbReference>
<dbReference type="AlphaFoldDB" id="A0A6L2Q3G4"/>
<feature type="compositionally biased region" description="Polar residues" evidence="9">
    <location>
        <begin position="209"/>
        <end position="229"/>
    </location>
</feature>
<evidence type="ECO:0000256" key="4">
    <source>
        <dbReference type="ARBA" id="ARBA00022771"/>
    </source>
</evidence>
<evidence type="ECO:0000313" key="11">
    <source>
        <dbReference type="EMBL" id="GFG39266.1"/>
    </source>
</evidence>
<evidence type="ECO:0000256" key="6">
    <source>
        <dbReference type="ARBA" id="ARBA00023125"/>
    </source>
</evidence>
<dbReference type="Pfam" id="PF13912">
    <property type="entry name" value="zf-C2H2_6"/>
    <property type="match status" value="1"/>
</dbReference>
<dbReference type="SMART" id="SM00355">
    <property type="entry name" value="ZnF_C2H2"/>
    <property type="match status" value="9"/>
</dbReference>
<protein>
    <recommendedName>
        <fullName evidence="10">C2H2-type domain-containing protein</fullName>
    </recommendedName>
</protein>
<keyword evidence="4 8" id="KW-0863">Zinc-finger</keyword>
<evidence type="ECO:0000259" key="10">
    <source>
        <dbReference type="PROSITE" id="PS50157"/>
    </source>
</evidence>
<keyword evidence="7" id="KW-0539">Nucleus</keyword>
<dbReference type="PROSITE" id="PS00028">
    <property type="entry name" value="ZINC_FINGER_C2H2_1"/>
    <property type="match status" value="4"/>
</dbReference>